<dbReference type="EMBL" id="CP018221">
    <property type="protein sequence ID" value="API58285.1"/>
    <property type="molecule type" value="Genomic_DNA"/>
</dbReference>
<keyword evidence="3" id="KW-1185">Reference proteome</keyword>
<accession>A0A1L3ZRN8</accession>
<gene>
    <name evidence="2" type="ORF">BSL82_02335</name>
</gene>
<organism evidence="2 3">
    <name type="scientific">Tardibacter chloracetimidivorans</name>
    <dbReference type="NCBI Taxonomy" id="1921510"/>
    <lineage>
        <taxon>Bacteria</taxon>
        <taxon>Pseudomonadati</taxon>
        <taxon>Pseudomonadota</taxon>
        <taxon>Alphaproteobacteria</taxon>
        <taxon>Sphingomonadales</taxon>
        <taxon>Sphingomonadaceae</taxon>
        <taxon>Tardibacter</taxon>
    </lineage>
</organism>
<evidence type="ECO:0000313" key="2">
    <source>
        <dbReference type="EMBL" id="API58285.1"/>
    </source>
</evidence>
<proteinExistence type="predicted"/>
<dbReference type="STRING" id="1921510.BSL82_02335"/>
<protein>
    <submittedName>
        <fullName evidence="2">Uncharacterized protein</fullName>
    </submittedName>
</protein>
<dbReference type="KEGG" id="sphj:BSL82_02335"/>
<evidence type="ECO:0000313" key="3">
    <source>
        <dbReference type="Proteomes" id="UP000182063"/>
    </source>
</evidence>
<feature type="compositionally biased region" description="Gly residues" evidence="1">
    <location>
        <begin position="186"/>
        <end position="195"/>
    </location>
</feature>
<dbReference type="OrthoDB" id="7775497at2"/>
<evidence type="ECO:0000256" key="1">
    <source>
        <dbReference type="SAM" id="MobiDB-lite"/>
    </source>
</evidence>
<sequence>MGNLLSAPLTVEPDTITAGDTVRIRRDDLSSLYPQGEGYALVYHFQRTGGAIDAVDATWDAEGWLITVAASGWEPGPRSWSAVVTHGSYGRRTIASGSLTVLPDPTVVDASFDPRSHARKVLDAIEAVIERRASKTHEETTLSDGRQVKSIPHAELMRLRGHYAALVAAEQRQSDQRRGLRRGLRRGGGTLKARF</sequence>
<reference evidence="3" key="1">
    <citation type="submission" date="2016-11" db="EMBL/GenBank/DDBJ databases">
        <title>Complete Genome Sequence of alachlor-degrading Sphingomonas sp. strain JJ-A5.</title>
        <authorList>
            <person name="Lee H."/>
            <person name="Ka J.-O."/>
        </authorList>
    </citation>
    <scope>NUCLEOTIDE SEQUENCE [LARGE SCALE GENOMIC DNA]</scope>
    <source>
        <strain evidence="3">JJ-A5</strain>
    </source>
</reference>
<feature type="region of interest" description="Disordered" evidence="1">
    <location>
        <begin position="170"/>
        <end position="195"/>
    </location>
</feature>
<dbReference type="RefSeq" id="WP_072595858.1">
    <property type="nucleotide sequence ID" value="NZ_CP018221.1"/>
</dbReference>
<name>A0A1L3ZRN8_9SPHN</name>
<dbReference type="Proteomes" id="UP000182063">
    <property type="component" value="Chromosome"/>
</dbReference>
<dbReference type="AlphaFoldDB" id="A0A1L3ZRN8"/>